<organism evidence="3 4">
    <name type="scientific">Sphingobium lignivorans</name>
    <dbReference type="NCBI Taxonomy" id="2735886"/>
    <lineage>
        <taxon>Bacteria</taxon>
        <taxon>Pseudomonadati</taxon>
        <taxon>Pseudomonadota</taxon>
        <taxon>Alphaproteobacteria</taxon>
        <taxon>Sphingomonadales</taxon>
        <taxon>Sphingomonadaceae</taxon>
        <taxon>Sphingobium</taxon>
    </lineage>
</organism>
<dbReference type="GO" id="GO:0008233">
    <property type="term" value="F:peptidase activity"/>
    <property type="evidence" value="ECO:0007669"/>
    <property type="project" value="UniProtKB-KW"/>
</dbReference>
<evidence type="ECO:0000256" key="1">
    <source>
        <dbReference type="ARBA" id="ARBA00022801"/>
    </source>
</evidence>
<dbReference type="RefSeq" id="WP_184153266.1">
    <property type="nucleotide sequence ID" value="NZ_JACHKA010000001.1"/>
</dbReference>
<keyword evidence="1" id="KW-0378">Hydrolase</keyword>
<dbReference type="InterPro" id="IPR021109">
    <property type="entry name" value="Peptidase_aspartic_dom_sf"/>
</dbReference>
<protein>
    <submittedName>
        <fullName evidence="3">Aspartyl protease family protein</fullName>
    </submittedName>
</protein>
<sequence length="178" mass="18657">MARIHLELGSILALAGFTMLALTAPSAGNGVRAAGPVANIAVTPAVEEAGRAEIAPALPSQTIRRHKDGLFYVEGKANGHSIRFVVDTGATVVVLNRVDAAKLGIPYESLTSRSSMRTVGGSSDMRWARIDQIDMAGKRIEKINAAVVEGGLPVSLMGQNALEKLGTVTLRGDSMTIH</sequence>
<dbReference type="Gene3D" id="2.40.70.10">
    <property type="entry name" value="Acid Proteases"/>
    <property type="match status" value="1"/>
</dbReference>
<reference evidence="3 4" key="1">
    <citation type="submission" date="2020-08" db="EMBL/GenBank/DDBJ databases">
        <title>Exploring microbial biodiversity for novel pathways involved in the catabolism of aromatic compounds derived from lignin.</title>
        <authorList>
            <person name="Elkins J."/>
        </authorList>
    </citation>
    <scope>NUCLEOTIDE SEQUENCE [LARGE SCALE GENOMIC DNA]</scope>
    <source>
        <strain evidence="3 4">B1D3A</strain>
    </source>
</reference>
<dbReference type="Pfam" id="PF13975">
    <property type="entry name" value="gag-asp_proteas"/>
    <property type="match status" value="1"/>
</dbReference>
<dbReference type="InterPro" id="IPR001995">
    <property type="entry name" value="Peptidase_A2_cat"/>
</dbReference>
<evidence type="ECO:0000259" key="2">
    <source>
        <dbReference type="PROSITE" id="PS50175"/>
    </source>
</evidence>
<evidence type="ECO:0000313" key="4">
    <source>
        <dbReference type="Proteomes" id="UP001138540"/>
    </source>
</evidence>
<gene>
    <name evidence="3" type="ORF">HNP60_002064</name>
</gene>
<dbReference type="PROSITE" id="PS50175">
    <property type="entry name" value="ASP_PROT_RETROV"/>
    <property type="match status" value="1"/>
</dbReference>
<feature type="domain" description="Peptidase A2" evidence="2">
    <location>
        <begin position="82"/>
        <end position="161"/>
    </location>
</feature>
<dbReference type="SUPFAM" id="SSF50630">
    <property type="entry name" value="Acid proteases"/>
    <property type="match status" value="1"/>
</dbReference>
<dbReference type="InterPro" id="IPR011969">
    <property type="entry name" value="Clan_AA_Asp_peptidase_C"/>
</dbReference>
<dbReference type="NCBIfam" id="TIGR02281">
    <property type="entry name" value="clan_AA_DTGA"/>
    <property type="match status" value="1"/>
</dbReference>
<keyword evidence="4" id="KW-1185">Reference proteome</keyword>
<dbReference type="CDD" id="cd05483">
    <property type="entry name" value="retropepsin_like_bacteria"/>
    <property type="match status" value="1"/>
</dbReference>
<dbReference type="Proteomes" id="UP001138540">
    <property type="component" value="Unassembled WGS sequence"/>
</dbReference>
<evidence type="ECO:0000313" key="3">
    <source>
        <dbReference type="EMBL" id="MBB5986090.1"/>
    </source>
</evidence>
<proteinExistence type="predicted"/>
<comment type="caution">
    <text evidence="3">The sequence shown here is derived from an EMBL/GenBank/DDBJ whole genome shotgun (WGS) entry which is preliminary data.</text>
</comment>
<dbReference type="InterPro" id="IPR034122">
    <property type="entry name" value="Retropepsin-like_bacterial"/>
</dbReference>
<dbReference type="EMBL" id="JACHKA010000001">
    <property type="protein sequence ID" value="MBB5986090.1"/>
    <property type="molecule type" value="Genomic_DNA"/>
</dbReference>
<keyword evidence="3" id="KW-0645">Protease</keyword>
<name>A0ABR6NFP3_9SPHN</name>
<dbReference type="GO" id="GO:0006508">
    <property type="term" value="P:proteolysis"/>
    <property type="evidence" value="ECO:0007669"/>
    <property type="project" value="UniProtKB-KW"/>
</dbReference>
<accession>A0ABR6NFP3</accession>